<proteinExistence type="predicted"/>
<feature type="transmembrane region" description="Helical" evidence="1">
    <location>
        <begin position="7"/>
        <end position="25"/>
    </location>
</feature>
<comment type="caution">
    <text evidence="2">The sequence shown here is derived from an EMBL/GenBank/DDBJ whole genome shotgun (WGS) entry which is preliminary data.</text>
</comment>
<evidence type="ECO:0000313" key="3">
    <source>
        <dbReference type="Proteomes" id="UP001596282"/>
    </source>
</evidence>
<keyword evidence="1" id="KW-1133">Transmembrane helix</keyword>
<dbReference type="Proteomes" id="UP001596282">
    <property type="component" value="Unassembled WGS sequence"/>
</dbReference>
<keyword evidence="1" id="KW-0472">Membrane</keyword>
<sequence>MLKKRWFRYLLDNVVTCFVIALIDFQHPLPLRTYLWTIPIGLAGYYLTDGLKWLGRRYGDWLDRHFSK</sequence>
<keyword evidence="3" id="KW-1185">Reference proteome</keyword>
<evidence type="ECO:0008006" key="4">
    <source>
        <dbReference type="Google" id="ProtNLM"/>
    </source>
</evidence>
<reference evidence="3" key="1">
    <citation type="journal article" date="2019" name="Int. J. Syst. Evol. Microbiol.">
        <title>The Global Catalogue of Microorganisms (GCM) 10K type strain sequencing project: providing services to taxonomists for standard genome sequencing and annotation.</title>
        <authorList>
            <consortium name="The Broad Institute Genomics Platform"/>
            <consortium name="The Broad Institute Genome Sequencing Center for Infectious Disease"/>
            <person name="Wu L."/>
            <person name="Ma J."/>
        </authorList>
    </citation>
    <scope>NUCLEOTIDE SEQUENCE [LARGE SCALE GENOMIC DNA]</scope>
    <source>
        <strain evidence="3">CCM 8933</strain>
    </source>
</reference>
<gene>
    <name evidence="2" type="ORF">ACFP5Y_14580</name>
</gene>
<evidence type="ECO:0000313" key="2">
    <source>
        <dbReference type="EMBL" id="MFC6182461.1"/>
    </source>
</evidence>
<dbReference type="EMBL" id="JBHSSC010000045">
    <property type="protein sequence ID" value="MFC6182461.1"/>
    <property type="molecule type" value="Genomic_DNA"/>
</dbReference>
<keyword evidence="1" id="KW-0812">Transmembrane</keyword>
<feature type="transmembrane region" description="Helical" evidence="1">
    <location>
        <begin position="31"/>
        <end position="48"/>
    </location>
</feature>
<evidence type="ECO:0000256" key="1">
    <source>
        <dbReference type="SAM" id="Phobius"/>
    </source>
</evidence>
<dbReference type="RefSeq" id="WP_137627298.1">
    <property type="nucleotide sequence ID" value="NZ_BJDJ01000001.1"/>
</dbReference>
<organism evidence="2 3">
    <name type="scientific">Lactiplantibacillus daowaiensis</name>
    <dbReference type="NCBI Taxonomy" id="2559918"/>
    <lineage>
        <taxon>Bacteria</taxon>
        <taxon>Bacillati</taxon>
        <taxon>Bacillota</taxon>
        <taxon>Bacilli</taxon>
        <taxon>Lactobacillales</taxon>
        <taxon>Lactobacillaceae</taxon>
        <taxon>Lactiplantibacillus</taxon>
    </lineage>
</organism>
<name>A0ABW1S4Z5_9LACO</name>
<protein>
    <recommendedName>
        <fullName evidence="4">Integral membrane protein</fullName>
    </recommendedName>
</protein>
<accession>A0ABW1S4Z5</accession>